<protein>
    <submittedName>
        <fullName evidence="2">Uncharacterized protein</fullName>
    </submittedName>
</protein>
<feature type="compositionally biased region" description="Low complexity" evidence="1">
    <location>
        <begin position="9"/>
        <end position="20"/>
    </location>
</feature>
<name>A0A820N451_9BILA</name>
<gene>
    <name evidence="2" type="ORF">OKA104_LOCUS50548</name>
</gene>
<feature type="compositionally biased region" description="Polar residues" evidence="1">
    <location>
        <begin position="40"/>
        <end position="66"/>
    </location>
</feature>
<dbReference type="AlphaFoldDB" id="A0A820N451"/>
<dbReference type="Proteomes" id="UP000663881">
    <property type="component" value="Unassembled WGS sequence"/>
</dbReference>
<feature type="region of interest" description="Disordered" evidence="1">
    <location>
        <begin position="1"/>
        <end position="116"/>
    </location>
</feature>
<evidence type="ECO:0000313" key="2">
    <source>
        <dbReference type="EMBL" id="CAF4384674.1"/>
    </source>
</evidence>
<sequence>VGTVVPTGNNLNTSQSNSTLRQSKRGIPLRLEPIKPATSVAPQNPPIHNSPHTTLNLHPDNNTSMNQPPIPQQQHHAPIPQQQQHPPIVHQQQHPPLEATRSIPPRMLNIGADVHH</sequence>
<organism evidence="2 3">
    <name type="scientific">Adineta steineri</name>
    <dbReference type="NCBI Taxonomy" id="433720"/>
    <lineage>
        <taxon>Eukaryota</taxon>
        <taxon>Metazoa</taxon>
        <taxon>Spiralia</taxon>
        <taxon>Gnathifera</taxon>
        <taxon>Rotifera</taxon>
        <taxon>Eurotatoria</taxon>
        <taxon>Bdelloidea</taxon>
        <taxon>Adinetida</taxon>
        <taxon>Adinetidae</taxon>
        <taxon>Adineta</taxon>
    </lineage>
</organism>
<feature type="compositionally biased region" description="Low complexity" evidence="1">
    <location>
        <begin position="72"/>
        <end position="96"/>
    </location>
</feature>
<comment type="caution">
    <text evidence="2">The sequence shown here is derived from an EMBL/GenBank/DDBJ whole genome shotgun (WGS) entry which is preliminary data.</text>
</comment>
<evidence type="ECO:0000256" key="1">
    <source>
        <dbReference type="SAM" id="MobiDB-lite"/>
    </source>
</evidence>
<dbReference type="EMBL" id="CAJOAY010025632">
    <property type="protein sequence ID" value="CAF4384674.1"/>
    <property type="molecule type" value="Genomic_DNA"/>
</dbReference>
<accession>A0A820N451</accession>
<evidence type="ECO:0000313" key="3">
    <source>
        <dbReference type="Proteomes" id="UP000663881"/>
    </source>
</evidence>
<proteinExistence type="predicted"/>
<reference evidence="2" key="1">
    <citation type="submission" date="2021-02" db="EMBL/GenBank/DDBJ databases">
        <authorList>
            <person name="Nowell W R."/>
        </authorList>
    </citation>
    <scope>NUCLEOTIDE SEQUENCE</scope>
</reference>
<feature type="non-terminal residue" evidence="2">
    <location>
        <position position="116"/>
    </location>
</feature>